<keyword evidence="4" id="KW-0843">Virulence</keyword>
<feature type="domain" description="VENN motif-containing" evidence="7">
    <location>
        <begin position="855"/>
        <end position="894"/>
    </location>
</feature>
<keyword evidence="10" id="KW-1185">Reference proteome</keyword>
<evidence type="ECO:0000256" key="6">
    <source>
        <dbReference type="SAM" id="MobiDB-lite"/>
    </source>
</evidence>
<evidence type="ECO:0000259" key="8">
    <source>
        <dbReference type="Pfam" id="PF04830"/>
    </source>
</evidence>
<evidence type="ECO:0000256" key="4">
    <source>
        <dbReference type="ARBA" id="ARBA00023026"/>
    </source>
</evidence>
<protein>
    <recommendedName>
        <fullName evidence="11">DUF637 domain-containing protein</fullName>
    </recommendedName>
</protein>
<evidence type="ECO:0000259" key="7">
    <source>
        <dbReference type="Pfam" id="PF04829"/>
    </source>
</evidence>
<evidence type="ECO:0000256" key="5">
    <source>
        <dbReference type="SAM" id="Coils"/>
    </source>
</evidence>
<comment type="subcellular location">
    <subcellularLocation>
        <location evidence="1">Target cell</location>
        <location evidence="1">Target cell cytoplasm</location>
    </subcellularLocation>
</comment>
<dbReference type="InterPro" id="IPR006915">
    <property type="entry name" value="DUF637_hemagglutn_put"/>
</dbReference>
<evidence type="ECO:0000256" key="1">
    <source>
        <dbReference type="ARBA" id="ARBA00004219"/>
    </source>
</evidence>
<dbReference type="Proteomes" id="UP001156903">
    <property type="component" value="Unassembled WGS sequence"/>
</dbReference>
<proteinExistence type="predicted"/>
<dbReference type="InterPro" id="IPR006914">
    <property type="entry name" value="VENN_dom"/>
</dbReference>
<dbReference type="EMBL" id="BSPB01000002">
    <property type="protein sequence ID" value="GLS13040.1"/>
    <property type="molecule type" value="Genomic_DNA"/>
</dbReference>
<feature type="region of interest" description="Disordered" evidence="6">
    <location>
        <begin position="1047"/>
        <end position="1069"/>
    </location>
</feature>
<feature type="compositionally biased region" description="Polar residues" evidence="6">
    <location>
        <begin position="925"/>
        <end position="941"/>
    </location>
</feature>
<feature type="region of interest" description="Disordered" evidence="6">
    <location>
        <begin position="923"/>
        <end position="950"/>
    </location>
</feature>
<dbReference type="Pfam" id="PF04830">
    <property type="entry name" value="DUF637"/>
    <property type="match status" value="1"/>
</dbReference>
<gene>
    <name evidence="9" type="ORF">GCM10007935_04680</name>
</gene>
<comment type="caution">
    <text evidence="9">The sequence shown here is derived from an EMBL/GenBank/DDBJ whole genome shotgun (WGS) entry which is preliminary data.</text>
</comment>
<keyword evidence="2" id="KW-0800">Toxin</keyword>
<evidence type="ECO:0000313" key="9">
    <source>
        <dbReference type="EMBL" id="GLS13040.1"/>
    </source>
</evidence>
<evidence type="ECO:0000256" key="3">
    <source>
        <dbReference type="ARBA" id="ARBA00022913"/>
    </source>
</evidence>
<feature type="coiled-coil region" evidence="5">
    <location>
        <begin position="955"/>
        <end position="982"/>
    </location>
</feature>
<keyword evidence="3" id="KW-1266">Target cell cytoplasm</keyword>
<sequence length="1179" mass="122720">MRSFGYRGMAPLLQNCDKMQAINVQSAQLVAQRMPVILQRIQPALEDALKQAIGQEITAPRLSSSPDAQQLQGVRGWFKRAVAVLLMVTLTLSSTGQAIAQASNLITGSNGRPYTGYRADGTYVQAGRTDSSHHQQVQDYHLLQHQLQNPALWTTSAVALSSSTNPDFVQMTIDQMMAAIAPTGTYAPGEAEPGGLYLGRLYLNINNPYLAGAGVLSAPPADAPESGATPPTGPLIDNYQHYALALAYAQSKAGGGASGDEPTGGWQSSVDGQYVGKSHEDSANSLKGKAFNDFIGKAVFQGAQDPLGGATAFFLIQGEQAKTHLSHLQQQQGGQLGSPILYTQQTLGLGQSPSGCGGRDSAPCPDLVQNFFNNVGSGPAPSEDERSTTLARFGLKEQDFVLGYIRGDGLAHDFEDGLGNLHFKNVGQSEEKLGEQLRQGAQQHWLGQQAAGAIDFGAFKADRELFLQGVNPYGYVNKADHWLLNGLRNGSIQPGHPDYERARALAEQGFRSAYAAQVEYGFRPTFTKEGAAYQANKLELNTYSDSQFFEDGLYLYKNISQHDRELLDGLRHGLIKPGDALYNEARALAEARYRAAFQKALEPPKKSDPIKQLVAVVVAVVAAWVIGPMVTQWAAGFVPGATATVGAGASASSVLAGTMGTTATVGSVVATGIGSTVAGMASAAINTTIVTGDLGKGLDAAGKALTSGVVSTAINALVPGLGITSEIATKAINTAAIAAGTTAAYGGSFGDNLLQAAINAGTDAVAESAANWIGSTFAEGSLGNYAAHAALGCAAGAARGDSSEGCGAGAAGAVVGNWAGQQVHQNLNSNDPNTLLVAAAGLDGQSFNSVGALASNLAGGFAGALVGGSSGNTQGNFFNGGAAGQNAFENNYLNHVQLSQRDKELAACTSDQCRQDVRARWNAVSEEQQSSTRENIASSGTAERERVQDQLASDMQGLVGRRSELQAELDSATNAQQRAQLSQQISETDNHIRQVANLGKDNLELLYQATGNLDYRRASANLNAATNGNELADALMAGAAIMGGGKGSAAAGGSGKAPAAGSANHLPKLPNNGVDYEKISTAGKGQSATPRDLNEQVVFNNVIGNPASGKPLPGLNSDPRFQSSDGFQKMEVTHKLPDGSNITVHYQYHSGTNRAYDVKIVTPQRAPPALQPGASIAGE</sequence>
<feature type="domain" description="DUF637" evidence="8">
    <location>
        <begin position="723"/>
        <end position="813"/>
    </location>
</feature>
<reference evidence="10" key="1">
    <citation type="journal article" date="2019" name="Int. J. Syst. Evol. Microbiol.">
        <title>The Global Catalogue of Microorganisms (GCM) 10K type strain sequencing project: providing services to taxonomists for standard genome sequencing and annotation.</title>
        <authorList>
            <consortium name="The Broad Institute Genomics Platform"/>
            <consortium name="The Broad Institute Genome Sequencing Center for Infectious Disease"/>
            <person name="Wu L."/>
            <person name="Ma J."/>
        </authorList>
    </citation>
    <scope>NUCLEOTIDE SEQUENCE [LARGE SCALE GENOMIC DNA]</scope>
    <source>
        <strain evidence="10">NBRC 109341</strain>
    </source>
</reference>
<keyword evidence="5" id="KW-0175">Coiled coil</keyword>
<accession>A0ABQ6BZI4</accession>
<evidence type="ECO:0000256" key="2">
    <source>
        <dbReference type="ARBA" id="ARBA00022656"/>
    </source>
</evidence>
<organism evidence="9 10">
    <name type="scientific">Hydrogenophaga electricum</name>
    <dbReference type="NCBI Taxonomy" id="1230953"/>
    <lineage>
        <taxon>Bacteria</taxon>
        <taxon>Pseudomonadati</taxon>
        <taxon>Pseudomonadota</taxon>
        <taxon>Betaproteobacteria</taxon>
        <taxon>Burkholderiales</taxon>
        <taxon>Comamonadaceae</taxon>
        <taxon>Hydrogenophaga</taxon>
    </lineage>
</organism>
<evidence type="ECO:0008006" key="11">
    <source>
        <dbReference type="Google" id="ProtNLM"/>
    </source>
</evidence>
<feature type="region of interest" description="Disordered" evidence="6">
    <location>
        <begin position="254"/>
        <end position="281"/>
    </location>
</feature>
<name>A0ABQ6BZI4_9BURK</name>
<dbReference type="Pfam" id="PF04829">
    <property type="entry name" value="PT-VENN"/>
    <property type="match status" value="1"/>
</dbReference>
<evidence type="ECO:0000313" key="10">
    <source>
        <dbReference type="Proteomes" id="UP001156903"/>
    </source>
</evidence>